<evidence type="ECO:0000313" key="2">
    <source>
        <dbReference type="Proteomes" id="UP000323067"/>
    </source>
</evidence>
<reference evidence="1 2" key="1">
    <citation type="journal article" date="2017" name="BMC Genomics">
        <title>Chromosome level assembly and secondary metabolite potential of the parasitic fungus Cordyceps militaris.</title>
        <authorList>
            <person name="Kramer G.J."/>
            <person name="Nodwell J.R."/>
        </authorList>
    </citation>
    <scope>NUCLEOTIDE SEQUENCE [LARGE SCALE GENOMIC DNA]</scope>
    <source>
        <strain evidence="1 2">ATCC 34164</strain>
    </source>
</reference>
<dbReference type="EMBL" id="CP023326">
    <property type="protein sequence ID" value="ATY65391.1"/>
    <property type="molecule type" value="Genomic_DNA"/>
</dbReference>
<protein>
    <submittedName>
        <fullName evidence="1">Uncharacterized protein</fullName>
    </submittedName>
</protein>
<dbReference type="AlphaFoldDB" id="A0A2H4SQK6"/>
<dbReference type="VEuPathDB" id="FungiDB:A9K55_001560"/>
<name>A0A2H4SQK6_CORMI</name>
<gene>
    <name evidence="1" type="ORF">A9K55_001560</name>
</gene>
<proteinExistence type="predicted"/>
<dbReference type="VEuPathDB" id="FungiDB:CCM_00571"/>
<organism evidence="1 2">
    <name type="scientific">Cordyceps militaris</name>
    <name type="common">Caterpillar fungus</name>
    <name type="synonym">Clavaria militaris</name>
    <dbReference type="NCBI Taxonomy" id="73501"/>
    <lineage>
        <taxon>Eukaryota</taxon>
        <taxon>Fungi</taxon>
        <taxon>Dikarya</taxon>
        <taxon>Ascomycota</taxon>
        <taxon>Pezizomycotina</taxon>
        <taxon>Sordariomycetes</taxon>
        <taxon>Hypocreomycetidae</taxon>
        <taxon>Hypocreales</taxon>
        <taxon>Cordycipitaceae</taxon>
        <taxon>Cordyceps</taxon>
    </lineage>
</organism>
<dbReference type="Proteomes" id="UP000323067">
    <property type="component" value="Chromosome iii"/>
</dbReference>
<evidence type="ECO:0000313" key="1">
    <source>
        <dbReference type="EMBL" id="ATY65391.1"/>
    </source>
</evidence>
<sequence>MAGTGSWRMHKLPSFVVPLFREGPDRIWLLTRLVEVETTSMHTPVFPPLPSLASLVVLPRRVVVDLFPAKFQLLCA</sequence>
<accession>A0A2H4SQK6</accession>